<dbReference type="SUPFAM" id="SSF54695">
    <property type="entry name" value="POZ domain"/>
    <property type="match status" value="1"/>
</dbReference>
<name>A0A1B6M7S9_9HEMI</name>
<dbReference type="InterPro" id="IPR000210">
    <property type="entry name" value="BTB/POZ_dom"/>
</dbReference>
<protein>
    <recommendedName>
        <fullName evidence="1">BTB domain-containing protein</fullName>
    </recommendedName>
</protein>
<feature type="domain" description="BTB" evidence="1">
    <location>
        <begin position="28"/>
        <end position="92"/>
    </location>
</feature>
<evidence type="ECO:0000313" key="3">
    <source>
        <dbReference type="EMBL" id="JAT31904.1"/>
    </source>
</evidence>
<evidence type="ECO:0000259" key="1">
    <source>
        <dbReference type="PROSITE" id="PS50097"/>
    </source>
</evidence>
<dbReference type="InterPro" id="IPR011705">
    <property type="entry name" value="BACK"/>
</dbReference>
<dbReference type="EMBL" id="GEBQ01012936">
    <property type="protein sequence ID" value="JAT27041.1"/>
    <property type="molecule type" value="Transcribed_RNA"/>
</dbReference>
<reference evidence="3" key="1">
    <citation type="submission" date="2015-11" db="EMBL/GenBank/DDBJ databases">
        <title>De novo transcriptome assembly of four potential Pierce s Disease insect vectors from Arizona vineyards.</title>
        <authorList>
            <person name="Tassone E.E."/>
        </authorList>
    </citation>
    <scope>NUCLEOTIDE SEQUENCE</scope>
</reference>
<dbReference type="Pfam" id="PF00651">
    <property type="entry name" value="BTB"/>
    <property type="match status" value="1"/>
</dbReference>
<dbReference type="GO" id="GO:0005829">
    <property type="term" value="C:cytosol"/>
    <property type="evidence" value="ECO:0007669"/>
    <property type="project" value="TreeGrafter"/>
</dbReference>
<sequence length="454" mass="52337">MANQSVQKSPAEPEPKFLSYLLSQEHKHDCYFMVGNRKLIQPERIGVVKKMLMAHSEVLRAELEESKLAEKDDVPLEDLYPDTFITFLKYVYGHDTTESLRFDEADNLLYVAEKYMMTVLKSKLSARLITLVSPDNICQLLNNPACYTTLELQSTITGILEYETARVLESPVFLGTSPDTFVKILEQKTMNVEEIQVWRAAVKWAKHKGETDSSKVLRKRLSKPLKHIRVCTLKHEDFFKEVVTTDILTNEELRLVCLYHGTKEKQSELVGVSNETQPRMMSPEETEKLEMNFTNHRSPYVTKDASFTILTKNVKVQILPLEFTANGHPQCQGRQRYMYQCDSSVQIKDITNDAATTNLLTARFSQQVQHGAKFTVPLTDNGRNVQLLPNKKYNVKVSFTQPHTMYYNNNYSYNNNSETYDNNHISVTVAYDSNLGFYLTPVQKLMYQTRKPYV</sequence>
<dbReference type="EMBL" id="GEBQ01008073">
    <property type="protein sequence ID" value="JAT31904.1"/>
    <property type="molecule type" value="Transcribed_RNA"/>
</dbReference>
<dbReference type="Gene3D" id="1.25.40.420">
    <property type="match status" value="1"/>
</dbReference>
<dbReference type="PANTHER" id="PTHR45774">
    <property type="entry name" value="BTB/POZ DOMAIN-CONTAINING"/>
    <property type="match status" value="1"/>
</dbReference>
<dbReference type="PROSITE" id="PS50097">
    <property type="entry name" value="BTB"/>
    <property type="match status" value="1"/>
</dbReference>
<dbReference type="Pfam" id="PF07707">
    <property type="entry name" value="BACK"/>
    <property type="match status" value="1"/>
</dbReference>
<accession>A0A1B6M7S9</accession>
<dbReference type="PANTHER" id="PTHR45774:SF4">
    <property type="entry name" value="AXUNDEAD, ISOFORM F"/>
    <property type="match status" value="1"/>
</dbReference>
<dbReference type="AlphaFoldDB" id="A0A1B6M7S9"/>
<dbReference type="SMART" id="SM00225">
    <property type="entry name" value="BTB"/>
    <property type="match status" value="1"/>
</dbReference>
<proteinExistence type="predicted"/>
<dbReference type="GO" id="GO:0022008">
    <property type="term" value="P:neurogenesis"/>
    <property type="evidence" value="ECO:0007669"/>
    <property type="project" value="TreeGrafter"/>
</dbReference>
<dbReference type="Gene3D" id="3.30.710.10">
    <property type="entry name" value="Potassium Channel Kv1.1, Chain A"/>
    <property type="match status" value="1"/>
</dbReference>
<gene>
    <name evidence="2" type="ORF">g.44895</name>
    <name evidence="3" type="ORF">g.44901</name>
</gene>
<evidence type="ECO:0000313" key="2">
    <source>
        <dbReference type="EMBL" id="JAT27041.1"/>
    </source>
</evidence>
<dbReference type="InterPro" id="IPR011333">
    <property type="entry name" value="SKP1/BTB/POZ_sf"/>
</dbReference>
<organism evidence="3">
    <name type="scientific">Graphocephala atropunctata</name>
    <dbReference type="NCBI Taxonomy" id="36148"/>
    <lineage>
        <taxon>Eukaryota</taxon>
        <taxon>Metazoa</taxon>
        <taxon>Ecdysozoa</taxon>
        <taxon>Arthropoda</taxon>
        <taxon>Hexapoda</taxon>
        <taxon>Insecta</taxon>
        <taxon>Pterygota</taxon>
        <taxon>Neoptera</taxon>
        <taxon>Paraneoptera</taxon>
        <taxon>Hemiptera</taxon>
        <taxon>Auchenorrhyncha</taxon>
        <taxon>Membracoidea</taxon>
        <taxon>Cicadellidae</taxon>
        <taxon>Cicadellinae</taxon>
        <taxon>Cicadellini</taxon>
        <taxon>Graphocephala</taxon>
    </lineage>
</organism>